<dbReference type="CDD" id="cd01647">
    <property type="entry name" value="RT_LTR"/>
    <property type="match status" value="1"/>
</dbReference>
<dbReference type="InterPro" id="IPR050951">
    <property type="entry name" value="Retrovirus_Pol_polyprotein"/>
</dbReference>
<dbReference type="Gene3D" id="3.10.10.10">
    <property type="entry name" value="HIV Type 1 Reverse Transcriptase, subunit A, domain 1"/>
    <property type="match status" value="1"/>
</dbReference>
<dbReference type="OrthoDB" id="1742547at2759"/>
<dbReference type="InterPro" id="IPR043128">
    <property type="entry name" value="Rev_trsase/Diguanyl_cyclase"/>
</dbReference>
<dbReference type="AlphaFoldDB" id="A0A6D2IT43"/>
<dbReference type="Gene3D" id="3.30.70.270">
    <property type="match status" value="3"/>
</dbReference>
<proteinExistence type="predicted"/>
<keyword evidence="2" id="KW-1185">Reference proteome</keyword>
<accession>A0A6D2IT43</accession>
<dbReference type="EMBL" id="CACVBM020001065">
    <property type="protein sequence ID" value="CAA7028269.1"/>
    <property type="molecule type" value="Genomic_DNA"/>
</dbReference>
<dbReference type="PANTHER" id="PTHR37984:SF5">
    <property type="entry name" value="PROTEIN NYNRIN-LIKE"/>
    <property type="match status" value="1"/>
</dbReference>
<protein>
    <recommendedName>
        <fullName evidence="3">Reverse transcriptase domain-containing protein</fullName>
    </recommendedName>
</protein>
<evidence type="ECO:0000313" key="2">
    <source>
        <dbReference type="Proteomes" id="UP000467841"/>
    </source>
</evidence>
<dbReference type="Proteomes" id="UP000467841">
    <property type="component" value="Unassembled WGS sequence"/>
</dbReference>
<organism evidence="1 2">
    <name type="scientific">Microthlaspi erraticum</name>
    <dbReference type="NCBI Taxonomy" id="1685480"/>
    <lineage>
        <taxon>Eukaryota</taxon>
        <taxon>Viridiplantae</taxon>
        <taxon>Streptophyta</taxon>
        <taxon>Embryophyta</taxon>
        <taxon>Tracheophyta</taxon>
        <taxon>Spermatophyta</taxon>
        <taxon>Magnoliopsida</taxon>
        <taxon>eudicotyledons</taxon>
        <taxon>Gunneridae</taxon>
        <taxon>Pentapetalae</taxon>
        <taxon>rosids</taxon>
        <taxon>malvids</taxon>
        <taxon>Brassicales</taxon>
        <taxon>Brassicaceae</taxon>
        <taxon>Coluteocarpeae</taxon>
        <taxon>Microthlaspi</taxon>
    </lineage>
</organism>
<sequence length="465" mass="52799">MINFTITEEELETPSSKEEDREIIEQVNIDPSDPEKCVGIGANLDPVIKEELIPFFHKERVNIRLGSSDLLLCGLDRSVVSIDLLLCGLDRSVGSIDMLLCGLDRPVGSIDLWARSTCGLDRPAGSIDLWARSTCGLDRHVDMTGIDPNIVCLELNMDTTFKPIKQKMRTLGPEQPQAVNDEVERLFNARSIEEVRYPDLLANLVVVKKKNGKWRVCVNFTDLNKSCPKDNFRLPHIDRLVEATAGNELLSFMDAFSGYNQIMMHSDDREKTNEEDHIKHLKACFESLNSYGRKLNLTKCSFAVMSGEFMDYIVTKRGIKANPKKITAILDLPSPRNVQEVQQLTVRIAALTTFISRLTDKCLPFYELLRRNQMFEWDARSEESFKELKQYLSTPQVLSKHEQGKAHYLYISVSSSAVSRVLVKENQGEQKTNSRFQTKVRNGSDSTCLRSSCCTKFTLCFSKNY</sequence>
<dbReference type="PANTHER" id="PTHR37984">
    <property type="entry name" value="PROTEIN CBG26694"/>
    <property type="match status" value="1"/>
</dbReference>
<evidence type="ECO:0008006" key="3">
    <source>
        <dbReference type="Google" id="ProtNLM"/>
    </source>
</evidence>
<name>A0A6D2IT43_9BRAS</name>
<reference evidence="1" key="1">
    <citation type="submission" date="2020-01" db="EMBL/GenBank/DDBJ databases">
        <authorList>
            <person name="Mishra B."/>
        </authorList>
    </citation>
    <scope>NUCLEOTIDE SEQUENCE [LARGE SCALE GENOMIC DNA]</scope>
</reference>
<evidence type="ECO:0000313" key="1">
    <source>
        <dbReference type="EMBL" id="CAA7028269.1"/>
    </source>
</evidence>
<gene>
    <name evidence="1" type="ORF">MERR_LOCUS15504</name>
</gene>
<comment type="caution">
    <text evidence="1">The sequence shown here is derived from an EMBL/GenBank/DDBJ whole genome shotgun (WGS) entry which is preliminary data.</text>
</comment>
<dbReference type="SUPFAM" id="SSF56672">
    <property type="entry name" value="DNA/RNA polymerases"/>
    <property type="match status" value="1"/>
</dbReference>
<dbReference type="InterPro" id="IPR043502">
    <property type="entry name" value="DNA/RNA_pol_sf"/>
</dbReference>